<evidence type="ECO:0000313" key="4">
    <source>
        <dbReference type="WormBase" id="F26F2.3"/>
    </source>
</evidence>
<feature type="region of interest" description="Disordered" evidence="1">
    <location>
        <begin position="201"/>
        <end position="240"/>
    </location>
</feature>
<dbReference type="AGR" id="WB:WBGene00009168"/>
<gene>
    <name evidence="2" type="ORF">CELE_F26F2.3</name>
    <name evidence="2 4" type="ORF">F26F2.3</name>
</gene>
<evidence type="ECO:0000313" key="3">
    <source>
        <dbReference type="Proteomes" id="UP000001940"/>
    </source>
</evidence>
<dbReference type="HOGENOM" id="CLU_984276_0_0_1"/>
<sequence length="283" mass="33432">MEQNHDSRGTDRIRLSNVQQRDGSVSHFYQHQEGTDIQVQVRRGSAKLDGQRVPFHKLTITPDIPYRDLGLRLKVTGNNGQGIYLRNVETSRHSDQTRSSGRAHTDDQRYSFTIPSYYPYPTGVCLKIPYSAKAKNVQIKMRRSKSHNYREADIVGLNTPNQHIEARRLSFEESQRRLQDEARIAEQRRWENTRRQNDQSIRNVYGREYEADSRNSGGHHERNEQRRERECIMDREPRYTNGFDQIERTMRNNRAALEAQHAESDAQRRMREEEIKNTFIGRF</sequence>
<feature type="compositionally biased region" description="Basic and acidic residues" evidence="1">
    <location>
        <begin position="205"/>
        <end position="238"/>
    </location>
</feature>
<dbReference type="PaxDb" id="6239-F26F2.3"/>
<dbReference type="Bgee" id="WBGene00009168">
    <property type="expression patterns" value="Expressed in adult organism"/>
</dbReference>
<name>Q9XV56_CAEEL</name>
<reference evidence="2 3" key="1">
    <citation type="journal article" date="1998" name="Science">
        <title>Genome sequence of the nematode C. elegans: a platform for investigating biology.</title>
        <authorList>
            <consortium name="The C. elegans sequencing consortium"/>
            <person name="Sulson J.E."/>
            <person name="Waterston R."/>
        </authorList>
    </citation>
    <scope>NUCLEOTIDE SEQUENCE [LARGE SCALE GENOMIC DNA]</scope>
    <source>
        <strain evidence="2 3">Bristol N2</strain>
    </source>
</reference>
<dbReference type="Proteomes" id="UP000001940">
    <property type="component" value="Chromosome V"/>
</dbReference>
<evidence type="ECO:0000256" key="1">
    <source>
        <dbReference type="SAM" id="MobiDB-lite"/>
    </source>
</evidence>
<dbReference type="GeneID" id="184984"/>
<dbReference type="SMR" id="Q9XV56"/>
<dbReference type="DIP" id="DIP-24312N"/>
<keyword evidence="3" id="KW-1185">Reference proteome</keyword>
<dbReference type="InParanoid" id="Q9XV56"/>
<dbReference type="EMBL" id="BX284605">
    <property type="protein sequence ID" value="CAB04189.1"/>
    <property type="molecule type" value="Genomic_DNA"/>
</dbReference>
<dbReference type="UCSC" id="F26F2.3">
    <property type="organism name" value="c. elegans"/>
</dbReference>
<protein>
    <submittedName>
        <fullName evidence="2">Transthyretin-like family protein</fullName>
    </submittedName>
</protein>
<accession>Q9XV56</accession>
<organism evidence="2 3">
    <name type="scientific">Caenorhabditis elegans</name>
    <dbReference type="NCBI Taxonomy" id="6239"/>
    <lineage>
        <taxon>Eukaryota</taxon>
        <taxon>Metazoa</taxon>
        <taxon>Ecdysozoa</taxon>
        <taxon>Nematoda</taxon>
        <taxon>Chromadorea</taxon>
        <taxon>Rhabditida</taxon>
        <taxon>Rhabditina</taxon>
        <taxon>Rhabditomorpha</taxon>
        <taxon>Rhabditoidea</taxon>
        <taxon>Rhabditidae</taxon>
        <taxon>Peloderinae</taxon>
        <taxon>Caenorhabditis</taxon>
    </lineage>
</organism>
<proteinExistence type="evidence at protein level"/>
<dbReference type="IntAct" id="Q9XV56">
    <property type="interactions" value="3"/>
</dbReference>
<dbReference type="RefSeq" id="NP_507968.1">
    <property type="nucleotide sequence ID" value="NM_075567.1"/>
</dbReference>
<evidence type="ECO:0000313" key="2">
    <source>
        <dbReference type="EMBL" id="CAB04189.1"/>
    </source>
</evidence>
<dbReference type="CTD" id="184984"/>
<comment type="interaction">
    <interactant intactId="EBI-312133">
        <id>Q9XV56</id>
    </interactant>
    <interactant intactId="EBI-316320">
        <id>O45904</id>
        <label>lec-1</label>
    </interactant>
    <organismsDiffer>false</organismsDiffer>
    <experiments>3</experiments>
</comment>
<dbReference type="STRING" id="6239.F26F2.3.1"/>
<comment type="interaction">
    <interactant intactId="EBI-312133">
        <id>Q9XV56</id>
    </interactant>
    <interactant intactId="EBI-312125">
        <id>Q8I4A4</id>
        <label>lec-3</label>
    </interactant>
    <organismsDiffer>false</organismsDiffer>
    <experiments>2</experiments>
</comment>
<dbReference type="AlphaFoldDB" id="Q9XV56"/>
<dbReference type="PeptideAtlas" id="Q9XV56"/>
<dbReference type="PIR" id="T21425">
    <property type="entry name" value="T21425"/>
</dbReference>
<dbReference type="KEGG" id="cel:CELE_F26F2.3"/>
<dbReference type="WormBase" id="F26F2.3">
    <property type="protein sequence ID" value="CE19815"/>
    <property type="gene ID" value="WBGene00009168"/>
</dbReference>